<name>A0A0D0D7K7_9AGAM</name>
<dbReference type="OrthoDB" id="2804090at2759"/>
<evidence type="ECO:0000313" key="1">
    <source>
        <dbReference type="EMBL" id="KIK79701.1"/>
    </source>
</evidence>
<dbReference type="EMBL" id="KN826207">
    <property type="protein sequence ID" value="KIK79701.1"/>
    <property type="molecule type" value="Genomic_DNA"/>
</dbReference>
<accession>A0A0D0D7K7</accession>
<dbReference type="Proteomes" id="UP000054538">
    <property type="component" value="Unassembled WGS sequence"/>
</dbReference>
<reference evidence="1 2" key="1">
    <citation type="submission" date="2014-04" db="EMBL/GenBank/DDBJ databases">
        <authorList>
            <consortium name="DOE Joint Genome Institute"/>
            <person name="Kuo A."/>
            <person name="Kohler A."/>
            <person name="Jargeat P."/>
            <person name="Nagy L.G."/>
            <person name="Floudas D."/>
            <person name="Copeland A."/>
            <person name="Barry K.W."/>
            <person name="Cichocki N."/>
            <person name="Veneault-Fourrey C."/>
            <person name="LaButti K."/>
            <person name="Lindquist E.A."/>
            <person name="Lipzen A."/>
            <person name="Lundell T."/>
            <person name="Morin E."/>
            <person name="Murat C."/>
            <person name="Sun H."/>
            <person name="Tunlid A."/>
            <person name="Henrissat B."/>
            <person name="Grigoriev I.V."/>
            <person name="Hibbett D.S."/>
            <person name="Martin F."/>
            <person name="Nordberg H.P."/>
            <person name="Cantor M.N."/>
            <person name="Hua S.X."/>
        </authorList>
    </citation>
    <scope>NUCLEOTIDE SEQUENCE [LARGE SCALE GENOMIC DNA]</scope>
    <source>
        <strain evidence="1 2">Ve08.2h10</strain>
    </source>
</reference>
<keyword evidence="2" id="KW-1185">Reference proteome</keyword>
<gene>
    <name evidence="1" type="ORF">PAXRUDRAFT_160572</name>
</gene>
<reference evidence="2" key="2">
    <citation type="submission" date="2015-01" db="EMBL/GenBank/DDBJ databases">
        <title>Evolutionary Origins and Diversification of the Mycorrhizal Mutualists.</title>
        <authorList>
            <consortium name="DOE Joint Genome Institute"/>
            <consortium name="Mycorrhizal Genomics Consortium"/>
            <person name="Kohler A."/>
            <person name="Kuo A."/>
            <person name="Nagy L.G."/>
            <person name="Floudas D."/>
            <person name="Copeland A."/>
            <person name="Barry K.W."/>
            <person name="Cichocki N."/>
            <person name="Veneault-Fourrey C."/>
            <person name="LaButti K."/>
            <person name="Lindquist E.A."/>
            <person name="Lipzen A."/>
            <person name="Lundell T."/>
            <person name="Morin E."/>
            <person name="Murat C."/>
            <person name="Riley R."/>
            <person name="Ohm R."/>
            <person name="Sun H."/>
            <person name="Tunlid A."/>
            <person name="Henrissat B."/>
            <person name="Grigoriev I.V."/>
            <person name="Hibbett D.S."/>
            <person name="Martin F."/>
        </authorList>
    </citation>
    <scope>NUCLEOTIDE SEQUENCE [LARGE SCALE GENOMIC DNA]</scope>
    <source>
        <strain evidence="2">Ve08.2h10</strain>
    </source>
</reference>
<dbReference type="InParanoid" id="A0A0D0D7K7"/>
<organism evidence="1 2">
    <name type="scientific">Paxillus rubicundulus Ve08.2h10</name>
    <dbReference type="NCBI Taxonomy" id="930991"/>
    <lineage>
        <taxon>Eukaryota</taxon>
        <taxon>Fungi</taxon>
        <taxon>Dikarya</taxon>
        <taxon>Basidiomycota</taxon>
        <taxon>Agaricomycotina</taxon>
        <taxon>Agaricomycetes</taxon>
        <taxon>Agaricomycetidae</taxon>
        <taxon>Boletales</taxon>
        <taxon>Paxilineae</taxon>
        <taxon>Paxillaceae</taxon>
        <taxon>Paxillus</taxon>
    </lineage>
</organism>
<sequence length="62" mass="7227">ITCCQHEIICTTPNMTFVPEPHLNDTEELRARADGRLGVVDCFQWPQLYCKEFEYTVCVPHK</sequence>
<feature type="non-terminal residue" evidence="1">
    <location>
        <position position="1"/>
    </location>
</feature>
<evidence type="ECO:0000313" key="2">
    <source>
        <dbReference type="Proteomes" id="UP000054538"/>
    </source>
</evidence>
<dbReference type="HOGENOM" id="CLU_125776_3_0_1"/>
<proteinExistence type="predicted"/>
<protein>
    <submittedName>
        <fullName evidence="1">Uncharacterized protein</fullName>
    </submittedName>
</protein>
<dbReference type="AlphaFoldDB" id="A0A0D0D7K7"/>